<name>A0ABU7IBP5_9SPHI</name>
<dbReference type="RefSeq" id="WP_330109081.1">
    <property type="nucleotide sequence ID" value="NZ_JAZDQT010000003.1"/>
</dbReference>
<evidence type="ECO:0000256" key="6">
    <source>
        <dbReference type="ARBA" id="ARBA00023315"/>
    </source>
</evidence>
<protein>
    <submittedName>
        <fullName evidence="8">Lysophospholipid acyltransferase family protein</fullName>
    </submittedName>
</protein>
<evidence type="ECO:0000256" key="7">
    <source>
        <dbReference type="SAM" id="Phobius"/>
    </source>
</evidence>
<keyword evidence="6 8" id="KW-0012">Acyltransferase</keyword>
<keyword evidence="9" id="KW-1185">Reference proteome</keyword>
<evidence type="ECO:0000256" key="4">
    <source>
        <dbReference type="ARBA" id="ARBA00022679"/>
    </source>
</evidence>
<keyword evidence="3" id="KW-0997">Cell inner membrane</keyword>
<dbReference type="PANTHER" id="PTHR30606">
    <property type="entry name" value="LIPID A BIOSYNTHESIS LAUROYL ACYLTRANSFERASE"/>
    <property type="match status" value="1"/>
</dbReference>
<dbReference type="EMBL" id="JAZDQT010000003">
    <property type="protein sequence ID" value="MEE1946791.1"/>
    <property type="molecule type" value="Genomic_DNA"/>
</dbReference>
<keyword evidence="7" id="KW-1133">Transmembrane helix</keyword>
<feature type="transmembrane region" description="Helical" evidence="7">
    <location>
        <begin position="12"/>
        <end position="36"/>
    </location>
</feature>
<dbReference type="Proteomes" id="UP001336835">
    <property type="component" value="Unassembled WGS sequence"/>
</dbReference>
<dbReference type="CDD" id="cd07984">
    <property type="entry name" value="LPLAT_LABLAT-like"/>
    <property type="match status" value="1"/>
</dbReference>
<organism evidence="8 9">
    <name type="scientific">Pedobacter albus</name>
    <dbReference type="NCBI Taxonomy" id="3113905"/>
    <lineage>
        <taxon>Bacteria</taxon>
        <taxon>Pseudomonadati</taxon>
        <taxon>Bacteroidota</taxon>
        <taxon>Sphingobacteriia</taxon>
        <taxon>Sphingobacteriales</taxon>
        <taxon>Sphingobacteriaceae</taxon>
        <taxon>Pedobacter</taxon>
    </lineage>
</organism>
<dbReference type="GO" id="GO:0016746">
    <property type="term" value="F:acyltransferase activity"/>
    <property type="evidence" value="ECO:0007669"/>
    <property type="project" value="UniProtKB-KW"/>
</dbReference>
<accession>A0ABU7IBP5</accession>
<evidence type="ECO:0000256" key="1">
    <source>
        <dbReference type="ARBA" id="ARBA00004533"/>
    </source>
</evidence>
<keyword evidence="5 7" id="KW-0472">Membrane</keyword>
<proteinExistence type="predicted"/>
<reference evidence="8 9" key="1">
    <citation type="submission" date="2024-01" db="EMBL/GenBank/DDBJ databases">
        <title>Pedobacter sp. nov., isolated from fresh soil.</title>
        <authorList>
            <person name="Le N.T.T."/>
        </authorList>
    </citation>
    <scope>NUCLEOTIDE SEQUENCE [LARGE SCALE GENOMIC DNA]</scope>
    <source>
        <strain evidence="8 9">KR3-3</strain>
    </source>
</reference>
<evidence type="ECO:0000256" key="3">
    <source>
        <dbReference type="ARBA" id="ARBA00022519"/>
    </source>
</evidence>
<keyword evidence="4" id="KW-0808">Transferase</keyword>
<comment type="caution">
    <text evidence="8">The sequence shown here is derived from an EMBL/GenBank/DDBJ whole genome shotgun (WGS) entry which is preliminary data.</text>
</comment>
<evidence type="ECO:0000256" key="5">
    <source>
        <dbReference type="ARBA" id="ARBA00023136"/>
    </source>
</evidence>
<sequence length="290" mass="34098">MFRRALNHIGIFFLNLLSLLPMPILYILAKAMYFLLYRVIGYRLKVVRENLQLALPERSPEERKLIEKKFYKYLAALVVEIVKMSSISKKELEKRFQIKKSELMESYFAKGEGVLLCAAHYGNWEWGSVAIGLAVSGQNYPIYKPLNNPVFDDWFQKARSRFGSKLISMRQTLRAIQASKGEASIFCFGSDQAPSKDESHYWTTLLHQESSIQLGIEKIARKTNRPIFYFNVTGVKEGYYEAEFVPLCLNPQETAEFEITEMHTRFLEEMIRKEPAYWLWSHRRWKHRRS</sequence>
<evidence type="ECO:0000313" key="8">
    <source>
        <dbReference type="EMBL" id="MEE1946791.1"/>
    </source>
</evidence>
<keyword evidence="7" id="KW-0812">Transmembrane</keyword>
<dbReference type="InterPro" id="IPR004960">
    <property type="entry name" value="LipA_acyltrans"/>
</dbReference>
<keyword evidence="2" id="KW-1003">Cell membrane</keyword>
<evidence type="ECO:0000313" key="9">
    <source>
        <dbReference type="Proteomes" id="UP001336835"/>
    </source>
</evidence>
<dbReference type="PANTHER" id="PTHR30606:SF10">
    <property type="entry name" value="PHOSPHATIDYLINOSITOL MANNOSIDE ACYLTRANSFERASE"/>
    <property type="match status" value="1"/>
</dbReference>
<gene>
    <name evidence="8" type="ORF">VRU48_16825</name>
</gene>
<evidence type="ECO:0000256" key="2">
    <source>
        <dbReference type="ARBA" id="ARBA00022475"/>
    </source>
</evidence>
<comment type="subcellular location">
    <subcellularLocation>
        <location evidence="1">Cell inner membrane</location>
    </subcellularLocation>
</comment>
<dbReference type="Pfam" id="PF03279">
    <property type="entry name" value="Lip_A_acyltrans"/>
    <property type="match status" value="1"/>
</dbReference>